<dbReference type="InterPro" id="IPR000477">
    <property type="entry name" value="RT_dom"/>
</dbReference>
<sequence length="263" mass="29920">MQLLFLLVGKWKFRSLDAPFSVEEVLSALSSLCGGKAPGQHAFTLAFWQHCWDRLGFFGEFYEQCSFERSLNATFIVIPKKQDAKDLKTFRLKLGCRQILNVVLIAHETIDSRMKSSTSGILYKFDIEKANNYGHWGFILAIMENMGFGQKWISWIKWYISSTRFLVLLSETLVGFFESLRGLSQGDSLSPYLFIFPMEALSCFSKKARDGGFVSGFKVGGRGQEGEEVSHLLFADDTLIFCDASQEQLAYLSETFMWFEALS</sequence>
<feature type="domain" description="Reverse transcriptase" evidence="1">
    <location>
        <begin position="110"/>
        <end position="260"/>
    </location>
</feature>
<accession>A0A438K7V0</accession>
<dbReference type="AlphaFoldDB" id="A0A438K7V0"/>
<gene>
    <name evidence="2" type="ORF">CK203_003468</name>
</gene>
<dbReference type="Pfam" id="PF00078">
    <property type="entry name" value="RVT_1"/>
    <property type="match status" value="1"/>
</dbReference>
<dbReference type="Proteomes" id="UP000288805">
    <property type="component" value="Unassembled WGS sequence"/>
</dbReference>
<proteinExistence type="predicted"/>
<organism evidence="2 3">
    <name type="scientific">Vitis vinifera</name>
    <name type="common">Grape</name>
    <dbReference type="NCBI Taxonomy" id="29760"/>
    <lineage>
        <taxon>Eukaryota</taxon>
        <taxon>Viridiplantae</taxon>
        <taxon>Streptophyta</taxon>
        <taxon>Embryophyta</taxon>
        <taxon>Tracheophyta</taxon>
        <taxon>Spermatophyta</taxon>
        <taxon>Magnoliopsida</taxon>
        <taxon>eudicotyledons</taxon>
        <taxon>Gunneridae</taxon>
        <taxon>Pentapetalae</taxon>
        <taxon>rosids</taxon>
        <taxon>Vitales</taxon>
        <taxon>Vitaceae</taxon>
        <taxon>Viteae</taxon>
        <taxon>Vitis</taxon>
    </lineage>
</organism>
<dbReference type="EMBL" id="QGNW01000013">
    <property type="protein sequence ID" value="RVX17291.1"/>
    <property type="molecule type" value="Genomic_DNA"/>
</dbReference>
<dbReference type="InterPro" id="IPR052343">
    <property type="entry name" value="Retrotransposon-Effector_Assoc"/>
</dbReference>
<evidence type="ECO:0000313" key="2">
    <source>
        <dbReference type="EMBL" id="RVX17291.1"/>
    </source>
</evidence>
<reference evidence="2 3" key="1">
    <citation type="journal article" date="2018" name="PLoS Genet.">
        <title>Population sequencing reveals clonal diversity and ancestral inbreeding in the grapevine cultivar Chardonnay.</title>
        <authorList>
            <person name="Roach M.J."/>
            <person name="Johnson D.L."/>
            <person name="Bohlmann J."/>
            <person name="van Vuuren H.J."/>
            <person name="Jones S.J."/>
            <person name="Pretorius I.S."/>
            <person name="Schmidt S.A."/>
            <person name="Borneman A.R."/>
        </authorList>
    </citation>
    <scope>NUCLEOTIDE SEQUENCE [LARGE SCALE GENOMIC DNA]</scope>
    <source>
        <strain evidence="3">cv. Chardonnay</strain>
        <tissue evidence="2">Leaf</tissue>
    </source>
</reference>
<comment type="caution">
    <text evidence="2">The sequence shown here is derived from an EMBL/GenBank/DDBJ whole genome shotgun (WGS) entry which is preliminary data.</text>
</comment>
<protein>
    <recommendedName>
        <fullName evidence="1">Reverse transcriptase domain-containing protein</fullName>
    </recommendedName>
</protein>
<name>A0A438K7V0_VITVI</name>
<evidence type="ECO:0000259" key="1">
    <source>
        <dbReference type="Pfam" id="PF00078"/>
    </source>
</evidence>
<evidence type="ECO:0000313" key="3">
    <source>
        <dbReference type="Proteomes" id="UP000288805"/>
    </source>
</evidence>
<dbReference type="PANTHER" id="PTHR46890:SF50">
    <property type="entry name" value="RNA-DIRECTED DNA POLYMERASE, EUKARYOTA, REVERSE TRANSCRIPTASE ZINC-BINDING DOMAIN PROTEIN-RELATED"/>
    <property type="match status" value="1"/>
</dbReference>
<dbReference type="PANTHER" id="PTHR46890">
    <property type="entry name" value="NON-LTR RETROLELEMENT REVERSE TRANSCRIPTASE-LIKE PROTEIN-RELATED"/>
    <property type="match status" value="1"/>
</dbReference>